<feature type="compositionally biased region" description="Low complexity" evidence="1">
    <location>
        <begin position="512"/>
        <end position="533"/>
    </location>
</feature>
<feature type="compositionally biased region" description="Polar residues" evidence="1">
    <location>
        <begin position="400"/>
        <end position="419"/>
    </location>
</feature>
<feature type="region of interest" description="Disordered" evidence="1">
    <location>
        <begin position="839"/>
        <end position="887"/>
    </location>
</feature>
<dbReference type="EMBL" id="JAPDMQ010000385">
    <property type="protein sequence ID" value="KAK0525730.1"/>
    <property type="molecule type" value="Genomic_DNA"/>
</dbReference>
<feature type="compositionally biased region" description="Low complexity" evidence="1">
    <location>
        <begin position="588"/>
        <end position="606"/>
    </location>
</feature>
<feature type="compositionally biased region" description="Pro residues" evidence="1">
    <location>
        <begin position="939"/>
        <end position="948"/>
    </location>
</feature>
<feature type="region of interest" description="Disordered" evidence="1">
    <location>
        <begin position="1"/>
        <end position="35"/>
    </location>
</feature>
<feature type="compositionally biased region" description="Low complexity" evidence="1">
    <location>
        <begin position="304"/>
        <end position="326"/>
    </location>
</feature>
<feature type="compositionally biased region" description="Low complexity" evidence="1">
    <location>
        <begin position="9"/>
        <end position="35"/>
    </location>
</feature>
<feature type="compositionally biased region" description="Pro residues" evidence="1">
    <location>
        <begin position="350"/>
        <end position="359"/>
    </location>
</feature>
<feature type="region of interest" description="Disordered" evidence="1">
    <location>
        <begin position="919"/>
        <end position="1043"/>
    </location>
</feature>
<sequence length="1169" mass="117238">MLRLKKKTAAAPAPAPTSTLDTLPRSTSTTSSSAISIRSASSISIRSISGSLKGMLGKVGASLKRRRDDMDDAASEAASIDQQQQQRGGIYVAQMSRAQVLMAATSEVVRRSTADARPADVVAQHQGFTIPGAWDEVGVSSSSSRTSLYPSLPPLQASNSPSLPVPPSQSPATAAVPTAAPAEAQAGPSSAAPPSVSTAAFEAAMADLNARLAAKGKGTDTTKLKESLDQIAVSPLQLASSSGSAKPSSLKRSTADRFKSAHEKMFKKSDSIASHYATLRSTKKKKVAFAKSPVKGQAAATEGTSSLSAGTQASTQAASSSSSTQSIAEPPRKRSKLNLNLPPFKATPKVPRPNPPPTPLDVLSSPKRAPLPKKETIIAKKPSSSTLNSKKSAAMLRAKPSTSSLKSQSAAETPKTGTANPIDKSSVRFSHSQMCLFENETADESVSAEKGSSAVSSPWYDFARSPARPNASLAAARLGMRPNISDGAFETPGCAASRSYLDVIATPPRPGPSTSRPAVTASQTRATATASTAGGSLRKKPLVSSVSSTVLSALMTPSRAASSFGTIAAFAPSAGAGNKATGPLQKKTAPPAAAAAATAAARTNPAGGPGAAKSVVTASRSAGRFHPYGRTGGVSSARPRAGPRGAPAAGASNSARGAGSSSTMIVASKTMGALPSSSSATSRISAVAQRQARQAAAAATTTAKTANAATKRAGPVRGVQSKPAASAVPASKPVDKPAQASATAEPVQFPAAPTHDPADTSASAPPPAASGSAGVEAALAAAPAAPTRRPRIDRGQIMRRVRAAAEAGDCMEMDLDAMMMDVDGNDDVDMSVDPVRVDRTTSSTAKGPEPASTAEVPGPVPAAFPQPLHPQAPATSTTSTSPDSIPAAALGDIMGKVSRKAPTMSTSASLPGMVTLSTGLSARLPPRTNAGKRKADGPLPLPVPPPQPKGSRLSEARVGPSNGAASSSGTRGKGRRLSSGGGARAGFKADGKVNGASVADENMAPSTSRASFSDVRTAVRKSGEGSVDSLKLASSTSSAAPDSGMFLPASASASSDASSGRVALQVATLNSRDSSCSVASAARDSAQIAENDEKARSKTATSTRRKAPAAASAATPAAKKRKASVAVAASGNADAQSAQFTAPILLASASTGRITRASARLAAAGKAKA</sequence>
<feature type="compositionally biased region" description="Low complexity" evidence="1">
    <location>
        <begin position="238"/>
        <end position="252"/>
    </location>
</feature>
<feature type="compositionally biased region" description="Low complexity" evidence="1">
    <location>
        <begin position="721"/>
        <end position="732"/>
    </location>
</feature>
<feature type="compositionally biased region" description="Pro residues" evidence="1">
    <location>
        <begin position="858"/>
        <end position="870"/>
    </location>
</feature>
<feature type="compositionally biased region" description="Low complexity" evidence="1">
    <location>
        <begin position="635"/>
        <end position="662"/>
    </location>
</feature>
<feature type="compositionally biased region" description="Low complexity" evidence="1">
    <location>
        <begin position="759"/>
        <end position="786"/>
    </location>
</feature>
<feature type="region of interest" description="Disordered" evidence="1">
    <location>
        <begin position="63"/>
        <end position="87"/>
    </location>
</feature>
<feature type="compositionally biased region" description="Polar residues" evidence="1">
    <location>
        <begin position="382"/>
        <end position="391"/>
    </location>
</feature>
<feature type="compositionally biased region" description="Low complexity" evidence="1">
    <location>
        <begin position="140"/>
        <end position="162"/>
    </location>
</feature>
<feature type="compositionally biased region" description="Low complexity" evidence="1">
    <location>
        <begin position="871"/>
        <end position="887"/>
    </location>
</feature>
<feature type="region of interest" description="Disordered" evidence="1">
    <location>
        <begin position="139"/>
        <end position="195"/>
    </location>
</feature>
<protein>
    <submittedName>
        <fullName evidence="2">Uncharacterized protein</fullName>
    </submittedName>
</protein>
<feature type="region of interest" description="Disordered" evidence="1">
    <location>
        <begin position="236"/>
        <end position="426"/>
    </location>
</feature>
<feature type="compositionally biased region" description="Low complexity" evidence="1">
    <location>
        <begin position="698"/>
        <end position="713"/>
    </location>
</feature>
<feature type="compositionally biased region" description="Basic and acidic residues" evidence="1">
    <location>
        <begin position="253"/>
        <end position="270"/>
    </location>
</feature>
<evidence type="ECO:0000313" key="2">
    <source>
        <dbReference type="EMBL" id="KAK0525730.1"/>
    </source>
</evidence>
<dbReference type="Proteomes" id="UP001176521">
    <property type="component" value="Unassembled WGS sequence"/>
</dbReference>
<feature type="region of interest" description="Disordered" evidence="1">
    <location>
        <begin position="1082"/>
        <end position="1135"/>
    </location>
</feature>
<keyword evidence="3" id="KW-1185">Reference proteome</keyword>
<accession>A0AAN6JJ25</accession>
<proteinExistence type="predicted"/>
<dbReference type="AlphaFoldDB" id="A0AAN6JJ25"/>
<comment type="caution">
    <text evidence="2">The sequence shown here is derived from an EMBL/GenBank/DDBJ whole genome shotgun (WGS) entry which is preliminary data.</text>
</comment>
<feature type="compositionally biased region" description="Low complexity" evidence="1">
    <location>
        <begin position="75"/>
        <end position="87"/>
    </location>
</feature>
<evidence type="ECO:0000256" key="1">
    <source>
        <dbReference type="SAM" id="MobiDB-lite"/>
    </source>
</evidence>
<feature type="region of interest" description="Disordered" evidence="1">
    <location>
        <begin position="504"/>
        <end position="541"/>
    </location>
</feature>
<evidence type="ECO:0000313" key="3">
    <source>
        <dbReference type="Proteomes" id="UP001176521"/>
    </source>
</evidence>
<feature type="region of interest" description="Disordered" evidence="1">
    <location>
        <begin position="698"/>
        <end position="796"/>
    </location>
</feature>
<name>A0AAN6JJ25_9BASI</name>
<feature type="region of interest" description="Disordered" evidence="1">
    <location>
        <begin position="575"/>
        <end position="663"/>
    </location>
</feature>
<gene>
    <name evidence="2" type="ORF">OC842_005418</name>
</gene>
<feature type="compositionally biased region" description="Low complexity" evidence="1">
    <location>
        <begin position="1098"/>
        <end position="1117"/>
    </location>
</feature>
<organism evidence="2 3">
    <name type="scientific">Tilletia horrida</name>
    <dbReference type="NCBI Taxonomy" id="155126"/>
    <lineage>
        <taxon>Eukaryota</taxon>
        <taxon>Fungi</taxon>
        <taxon>Dikarya</taxon>
        <taxon>Basidiomycota</taxon>
        <taxon>Ustilaginomycotina</taxon>
        <taxon>Exobasidiomycetes</taxon>
        <taxon>Tilletiales</taxon>
        <taxon>Tilletiaceae</taxon>
        <taxon>Tilletia</taxon>
    </lineage>
</organism>
<feature type="compositionally biased region" description="Low complexity" evidence="1">
    <location>
        <begin position="170"/>
        <end position="195"/>
    </location>
</feature>
<reference evidence="2" key="1">
    <citation type="journal article" date="2023" name="PhytoFront">
        <title>Draft Genome Resources of Seven Strains of Tilletia horrida, Causal Agent of Kernel Smut of Rice.</title>
        <authorList>
            <person name="Khanal S."/>
            <person name="Antony Babu S."/>
            <person name="Zhou X.G."/>
        </authorList>
    </citation>
    <scope>NUCLEOTIDE SEQUENCE</scope>
    <source>
        <strain evidence="2">TX3</strain>
    </source>
</reference>